<reference evidence="2 3" key="1">
    <citation type="submission" date="2019-02" db="EMBL/GenBank/DDBJ databases">
        <title>Deep-cultivation of Planctomycetes and their phenomic and genomic characterization uncovers novel biology.</title>
        <authorList>
            <person name="Wiegand S."/>
            <person name="Jogler M."/>
            <person name="Boedeker C."/>
            <person name="Pinto D."/>
            <person name="Vollmers J."/>
            <person name="Rivas-Marin E."/>
            <person name="Kohn T."/>
            <person name="Peeters S.H."/>
            <person name="Heuer A."/>
            <person name="Rast P."/>
            <person name="Oberbeckmann S."/>
            <person name="Bunk B."/>
            <person name="Jeske O."/>
            <person name="Meyerdierks A."/>
            <person name="Storesund J.E."/>
            <person name="Kallscheuer N."/>
            <person name="Luecker S."/>
            <person name="Lage O.M."/>
            <person name="Pohl T."/>
            <person name="Merkel B.J."/>
            <person name="Hornburger P."/>
            <person name="Mueller R.-W."/>
            <person name="Bruemmer F."/>
            <person name="Labrenz M."/>
            <person name="Spormann A.M."/>
            <person name="Op Den Camp H."/>
            <person name="Overmann J."/>
            <person name="Amann R."/>
            <person name="Jetten M.S.M."/>
            <person name="Mascher T."/>
            <person name="Medema M.H."/>
            <person name="Devos D.P."/>
            <person name="Kaster A.-K."/>
            <person name="Ovreas L."/>
            <person name="Rohde M."/>
            <person name="Galperin M.Y."/>
            <person name="Jogler C."/>
        </authorList>
    </citation>
    <scope>NUCLEOTIDE SEQUENCE [LARGE SCALE GENOMIC DNA]</scope>
    <source>
        <strain evidence="2 3">Poly51</strain>
    </source>
</reference>
<dbReference type="NCBIfam" id="TIGR02532">
    <property type="entry name" value="IV_pilin_GFxxxE"/>
    <property type="match status" value="1"/>
</dbReference>
<sequence>MYWRKSRAGFTLVELLVVIAIIGVLVGLLLPAVQAAREAARRMSCSNNFKQIGLAIHNYHSAYKQLPIHGTGTGFDPNTANWFDDTVRTSQSELSFLVGLLPFIEQQALWEQISNPMNTDLQGVSPPAATAPLPWPAMGPVPGYTVPGSPDLTENYVPWRTELQAFRCPSDPGTGLPGWGRTNYAASFGDSNFPTLTHGPLSNQLGSHQNRSINHRTGARGFFTVRQSMKFRDILDGLSNTIAAGEIATDLGDRDKRTMPAVGGGQATACGHAMSITMLPVAARAGARDWIDPLRPSFWRAATPVGGAVFGRGYRWASKSPCFTLINTILPPNSECVLGGTGIDSDGIVPTSSRHQGGVHVLMGDGAVRFVTDSIEAGDSRHSPVAEAPAIGGPYCAGSAPGSMSPYGLWGALGSRASKEVIQEEF</sequence>
<dbReference type="InterPro" id="IPR045584">
    <property type="entry name" value="Pilin-like"/>
</dbReference>
<dbReference type="AlphaFoldDB" id="A0A5C6EK48"/>
<name>A0A5C6EK48_9BACT</name>
<dbReference type="InterPro" id="IPR012902">
    <property type="entry name" value="N_methyl_site"/>
</dbReference>
<dbReference type="SUPFAM" id="SSF54523">
    <property type="entry name" value="Pili subunits"/>
    <property type="match status" value="1"/>
</dbReference>
<dbReference type="OrthoDB" id="261001at2"/>
<proteinExistence type="predicted"/>
<gene>
    <name evidence="2" type="ORF">Poly51_47090</name>
</gene>
<evidence type="ECO:0000259" key="1">
    <source>
        <dbReference type="Pfam" id="PF07596"/>
    </source>
</evidence>
<comment type="caution">
    <text evidence="2">The sequence shown here is derived from an EMBL/GenBank/DDBJ whole genome shotgun (WGS) entry which is preliminary data.</text>
</comment>
<dbReference type="PANTHER" id="PTHR30093">
    <property type="entry name" value="GENERAL SECRETION PATHWAY PROTEIN G"/>
    <property type="match status" value="1"/>
</dbReference>
<dbReference type="EMBL" id="SJPW01000006">
    <property type="protein sequence ID" value="TWU48805.1"/>
    <property type="molecule type" value="Genomic_DNA"/>
</dbReference>
<dbReference type="InterPro" id="IPR027558">
    <property type="entry name" value="Pre_pil_HX9DG_C"/>
</dbReference>
<feature type="domain" description="DUF1559" evidence="1">
    <location>
        <begin position="34"/>
        <end position="377"/>
    </location>
</feature>
<dbReference type="PANTHER" id="PTHR30093:SF2">
    <property type="entry name" value="TYPE II SECRETION SYSTEM PROTEIN H"/>
    <property type="match status" value="1"/>
</dbReference>
<evidence type="ECO:0000313" key="2">
    <source>
        <dbReference type="EMBL" id="TWU48805.1"/>
    </source>
</evidence>
<dbReference type="Pfam" id="PF07596">
    <property type="entry name" value="SBP_bac_10"/>
    <property type="match status" value="1"/>
</dbReference>
<dbReference type="Gene3D" id="3.30.700.10">
    <property type="entry name" value="Glycoprotein, Type 4 Pilin"/>
    <property type="match status" value="1"/>
</dbReference>
<protein>
    <recommendedName>
        <fullName evidence="1">DUF1559 domain-containing protein</fullName>
    </recommendedName>
</protein>
<dbReference type="Proteomes" id="UP000318288">
    <property type="component" value="Unassembled WGS sequence"/>
</dbReference>
<keyword evidence="3" id="KW-1185">Reference proteome</keyword>
<dbReference type="RefSeq" id="WP_146460369.1">
    <property type="nucleotide sequence ID" value="NZ_SJPW01000006.1"/>
</dbReference>
<dbReference type="Pfam" id="PF07963">
    <property type="entry name" value="N_methyl"/>
    <property type="match status" value="1"/>
</dbReference>
<dbReference type="NCBIfam" id="TIGR04294">
    <property type="entry name" value="pre_pil_HX9DG"/>
    <property type="match status" value="1"/>
</dbReference>
<dbReference type="PROSITE" id="PS00409">
    <property type="entry name" value="PROKAR_NTER_METHYL"/>
    <property type="match status" value="1"/>
</dbReference>
<accession>A0A5C6EK48</accession>
<evidence type="ECO:0000313" key="3">
    <source>
        <dbReference type="Proteomes" id="UP000318288"/>
    </source>
</evidence>
<dbReference type="InterPro" id="IPR011453">
    <property type="entry name" value="DUF1559"/>
</dbReference>
<organism evidence="2 3">
    <name type="scientific">Rubripirellula tenax</name>
    <dbReference type="NCBI Taxonomy" id="2528015"/>
    <lineage>
        <taxon>Bacteria</taxon>
        <taxon>Pseudomonadati</taxon>
        <taxon>Planctomycetota</taxon>
        <taxon>Planctomycetia</taxon>
        <taxon>Pirellulales</taxon>
        <taxon>Pirellulaceae</taxon>
        <taxon>Rubripirellula</taxon>
    </lineage>
</organism>